<dbReference type="InterPro" id="IPR005302">
    <property type="entry name" value="MoCF_Sase_C"/>
</dbReference>
<dbReference type="Gene3D" id="3.90.1150.10">
    <property type="entry name" value="Aspartate Aminotransferase, domain 1"/>
    <property type="match status" value="1"/>
</dbReference>
<protein>
    <recommendedName>
        <fullName evidence="4">Molybdenum cofactor sulfurase</fullName>
        <shortName evidence="4">MCS</shortName>
        <shortName evidence="4">MOS</shortName>
        <shortName evidence="4">MoCo sulfurase</shortName>
        <ecNumber evidence="4">2.8.1.9</ecNumber>
    </recommendedName>
    <alternativeName>
        <fullName evidence="4">Molybdenum cofactor sulfurtransferase</fullName>
    </alternativeName>
    <alternativeName>
        <fullName evidence="4">Protein maroon-like</fullName>
        <shortName evidence="4">Ma-l</shortName>
    </alternativeName>
</protein>
<dbReference type="GeneID" id="111361979"/>
<keyword evidence="3 4" id="KW-0501">Molybdenum cofactor biosynthesis</keyword>
<dbReference type="OrthoDB" id="420046at2759"/>
<dbReference type="AlphaFoldDB" id="A0A9J7IYP7"/>
<proteinExistence type="inferred from homology"/>
<dbReference type="GO" id="GO:0006777">
    <property type="term" value="P:Mo-molybdopterin cofactor biosynthetic process"/>
    <property type="evidence" value="ECO:0007669"/>
    <property type="project" value="UniProtKB-UniRule"/>
</dbReference>
<dbReference type="CTD" id="4118"/>
<comment type="function">
    <text evidence="4">Sulfurates the molybdenum cofactor. Sulfation of molybdenum is essential for xanthine dehydrogenase (XDH) and aldehyde oxidase (ADO) enzymes in which molybdenum cofactor is liganded by 1 oxygen and 1 sulfur atom in active form.</text>
</comment>
<feature type="modified residue" description="N6-(pyridoxal phosphate)lysine" evidence="4">
    <location>
        <position position="269"/>
    </location>
</feature>
<feature type="domain" description="MOSC" evidence="5">
    <location>
        <begin position="678"/>
        <end position="845"/>
    </location>
</feature>
<comment type="cofactor">
    <cofactor evidence="4">
        <name>pyridoxal 5'-phosphate</name>
        <dbReference type="ChEBI" id="CHEBI:597326"/>
    </cofactor>
</comment>
<dbReference type="GO" id="GO:0008265">
    <property type="term" value="F:molybdenum cofactor sulfurtransferase activity"/>
    <property type="evidence" value="ECO:0007669"/>
    <property type="project" value="UniProtKB-UniRule"/>
</dbReference>
<accession>A0A9J7IYP7</accession>
<dbReference type="PROSITE" id="PS51340">
    <property type="entry name" value="MOSC"/>
    <property type="match status" value="1"/>
</dbReference>
<evidence type="ECO:0000256" key="2">
    <source>
        <dbReference type="ARBA" id="ARBA00022898"/>
    </source>
</evidence>
<evidence type="ECO:0000256" key="3">
    <source>
        <dbReference type="ARBA" id="ARBA00023150"/>
    </source>
</evidence>
<name>A0A9J7IYP7_SPOLT</name>
<gene>
    <name evidence="7" type="primary">LOC111361979</name>
    <name evidence="4" type="synonym">mal</name>
</gene>
<dbReference type="Proteomes" id="UP000301870">
    <property type="component" value="Unplaced"/>
</dbReference>
<keyword evidence="2 4" id="KW-0663">Pyridoxal phosphate</keyword>
<dbReference type="InterPro" id="IPR000192">
    <property type="entry name" value="Aminotrans_V_dom"/>
</dbReference>
<dbReference type="KEGG" id="sliu:111361979"/>
<dbReference type="GO" id="GO:0016829">
    <property type="term" value="F:lyase activity"/>
    <property type="evidence" value="ECO:0007669"/>
    <property type="project" value="UniProtKB-UniRule"/>
</dbReference>
<sequence>MKKEYRKSAGPYEEDNEMNTLSQVIDQEHMIKITSNFTRLGDRCYLENAGATLYPQCLLTAVHEDLVNNVYMNPHSDKYTKDCVEQIRSSILKHFNTDPSTYTVVFTAGTTSALKLVVESFQFSVDDIDNERNSGSFVYLRDNHTSVLGLREIAADKYADIIHISHEDFLLAVSNNEKSHLMRKDKFLNKDDANTLLVYPAQSNFNGFKYPIDCMELIRNGCLNNHLKKQLCQINNNWYILLDAASFVSTNRLDLSATQPDFVCLSFYKIFGYPTGLGAILIKNSSSDVLSQKKYFGGGTVDFVLSTEDMHVKRKDLYERMEDGTIPFLSVLSLKHCFDTMHKLIPKSIYDDIMDTVSYHTYFLAKDLYFQLHDLKHANGNKAAVTYMDSNFSDIRKQGGIVTFNLLREDGSYIGFVEFQHMADLFNINVRTGCFCNSGSCQRHLVASNKELKEMYKSGHVCGDEVDLIDGRPTGAIRASFGYFNTFNDVDKLIHMICRCFVKTKMKPPKRYLSMSHRTIIDALKSNKLYNGIAQAQKIWNQHEFFFKNDVEDIPHHISDAKITLKEVAIFPIKSCGAFKIKSAWKIGPKGFEYDRDWMIIKDNGVCLTQKHTPRMCLIKPKIDLQRRVMVLCFEDKPPVSVPLDVTSDKKTKNSSLCRSKVCTDIIQGYDCGDEVADWISEALEISYLRLIKQSSDDTRAQKKKQNGEKKLLSLSNQAQFLLINKATVRWLREKIQDPLFVDDVDSLADRFRGNLVIDMEEELAERDWHRVIIGNQEFKVEGLCPRCQMVCIDQQTGYKTVEPLRTISEQFAGKLRFGIYLSYVGAADNSKDRYLKIHTPVKPIINEDDISR</sequence>
<dbReference type="GO" id="GO:0030151">
    <property type="term" value="F:molybdenum ion binding"/>
    <property type="evidence" value="ECO:0007669"/>
    <property type="project" value="UniProtKB-UniRule"/>
</dbReference>
<feature type="active site" evidence="4">
    <location>
        <position position="436"/>
    </location>
</feature>
<dbReference type="FunFam" id="3.40.640.10:FF:000119">
    <property type="entry name" value="Molybdenum cofactor sulfurase"/>
    <property type="match status" value="1"/>
</dbReference>
<dbReference type="Pfam" id="PF03473">
    <property type="entry name" value="MOSC"/>
    <property type="match status" value="1"/>
</dbReference>
<dbReference type="SUPFAM" id="SSF141673">
    <property type="entry name" value="MOSC N-terminal domain-like"/>
    <property type="match status" value="1"/>
</dbReference>
<comment type="similarity">
    <text evidence="4">Belongs to the class-V pyridoxal-phosphate-dependent aminotransferase family. MOCOS subfamily.</text>
</comment>
<evidence type="ECO:0000313" key="7">
    <source>
        <dbReference type="RefSeq" id="XP_022834216.1"/>
    </source>
</evidence>
<dbReference type="Gene3D" id="3.40.640.10">
    <property type="entry name" value="Type I PLP-dependent aspartate aminotransferase-like (Major domain)"/>
    <property type="match status" value="1"/>
</dbReference>
<dbReference type="InterPro" id="IPR005303">
    <property type="entry name" value="MOCOS_middle"/>
</dbReference>
<dbReference type="RefSeq" id="XP_022834216.1">
    <property type="nucleotide sequence ID" value="XM_022978448.1"/>
</dbReference>
<reference evidence="7" key="1">
    <citation type="submission" date="2025-08" db="UniProtKB">
        <authorList>
            <consortium name="RefSeq"/>
        </authorList>
    </citation>
    <scope>IDENTIFICATION</scope>
    <source>
        <strain evidence="7">Ishihara</strain>
        <tissue evidence="7">Whole body</tissue>
    </source>
</reference>
<evidence type="ECO:0000256" key="1">
    <source>
        <dbReference type="ARBA" id="ARBA00022679"/>
    </source>
</evidence>
<dbReference type="Pfam" id="PF00266">
    <property type="entry name" value="Aminotran_5"/>
    <property type="match status" value="1"/>
</dbReference>
<dbReference type="Pfam" id="PF03476">
    <property type="entry name" value="MOSC_N"/>
    <property type="match status" value="1"/>
</dbReference>
<evidence type="ECO:0000259" key="5">
    <source>
        <dbReference type="PROSITE" id="PS51340"/>
    </source>
</evidence>
<dbReference type="InterPro" id="IPR015424">
    <property type="entry name" value="PyrdxlP-dep_Trfase"/>
</dbReference>
<dbReference type="InterPro" id="IPR011037">
    <property type="entry name" value="Pyrv_Knase-like_insert_dom_sf"/>
</dbReference>
<evidence type="ECO:0000313" key="6">
    <source>
        <dbReference type="Proteomes" id="UP000301870"/>
    </source>
</evidence>
<dbReference type="InterPro" id="IPR015421">
    <property type="entry name" value="PyrdxlP-dep_Trfase_major"/>
</dbReference>
<dbReference type="PANTHER" id="PTHR14237:SF80">
    <property type="entry name" value="MOLYBDENUM COFACTOR SULFURASE"/>
    <property type="match status" value="1"/>
</dbReference>
<organism evidence="6 7">
    <name type="scientific">Spodoptera litura</name>
    <name type="common">Asian cotton leafworm</name>
    <dbReference type="NCBI Taxonomy" id="69820"/>
    <lineage>
        <taxon>Eukaryota</taxon>
        <taxon>Metazoa</taxon>
        <taxon>Ecdysozoa</taxon>
        <taxon>Arthropoda</taxon>
        <taxon>Hexapoda</taxon>
        <taxon>Insecta</taxon>
        <taxon>Pterygota</taxon>
        <taxon>Neoptera</taxon>
        <taxon>Endopterygota</taxon>
        <taxon>Lepidoptera</taxon>
        <taxon>Glossata</taxon>
        <taxon>Ditrysia</taxon>
        <taxon>Noctuoidea</taxon>
        <taxon>Noctuidae</taxon>
        <taxon>Amphipyrinae</taxon>
        <taxon>Spodoptera</taxon>
    </lineage>
</organism>
<comment type="catalytic activity">
    <reaction evidence="4">
        <text>Mo-molybdopterin + L-cysteine + AH2 = thio-Mo-molybdopterin + L-alanine + A + H2O</text>
        <dbReference type="Rhea" id="RHEA:42636"/>
        <dbReference type="ChEBI" id="CHEBI:13193"/>
        <dbReference type="ChEBI" id="CHEBI:15377"/>
        <dbReference type="ChEBI" id="CHEBI:17499"/>
        <dbReference type="ChEBI" id="CHEBI:35235"/>
        <dbReference type="ChEBI" id="CHEBI:57972"/>
        <dbReference type="ChEBI" id="CHEBI:71302"/>
        <dbReference type="ChEBI" id="CHEBI:82685"/>
        <dbReference type="EC" id="2.8.1.9"/>
    </reaction>
</comment>
<dbReference type="SUPFAM" id="SSF53383">
    <property type="entry name" value="PLP-dependent transferases"/>
    <property type="match status" value="1"/>
</dbReference>
<keyword evidence="6" id="KW-1185">Reference proteome</keyword>
<dbReference type="InterPro" id="IPR028886">
    <property type="entry name" value="MoCo_sulfurase"/>
</dbReference>
<dbReference type="InterPro" id="IPR015422">
    <property type="entry name" value="PyrdxlP-dep_Trfase_small"/>
</dbReference>
<dbReference type="SUPFAM" id="SSF50800">
    <property type="entry name" value="PK beta-barrel domain-like"/>
    <property type="match status" value="1"/>
</dbReference>
<dbReference type="HAMAP" id="MF_03050">
    <property type="entry name" value="MOCOS"/>
    <property type="match status" value="1"/>
</dbReference>
<keyword evidence="1 4" id="KW-0808">Transferase</keyword>
<dbReference type="GO" id="GO:0030170">
    <property type="term" value="F:pyridoxal phosphate binding"/>
    <property type="evidence" value="ECO:0007669"/>
    <property type="project" value="UniProtKB-UniRule"/>
</dbReference>
<dbReference type="PANTHER" id="PTHR14237">
    <property type="entry name" value="MOLYBDOPTERIN COFACTOR SULFURASE MOSC"/>
    <property type="match status" value="1"/>
</dbReference>
<evidence type="ECO:0000256" key="4">
    <source>
        <dbReference type="HAMAP-Rule" id="MF_03050"/>
    </source>
</evidence>
<dbReference type="EC" id="2.8.1.9" evidence="4"/>